<dbReference type="InterPro" id="IPR011108">
    <property type="entry name" value="RMMBL"/>
</dbReference>
<dbReference type="Gene3D" id="3.40.50.10890">
    <property type="match status" value="1"/>
</dbReference>
<sequence length="575" mass="66823">MQSFNFNQNSTGIIYATLSLLNLGLYSQAHFTFLNNKEKIIDIINSNKSQPDDIINILIYFGVDITLIDDIQSNIENLKDKRKKYLYILINLIRDRKKEIFKDLENDIQEKKLKSYINEMSDIPNILLELNLPTLSDLCSLILEFKEDEIDFYKMLPCDNLETYIGKSLLEAIDVKRNEIIYIPKTISKYDFKDNDVEIISYKSKALVSMHLLRIKDEYLIIDCGAHINNLKLETINIENFISENKIPRKKIKSIIISHAHLDHYGSLNTIQEYVDEIYMTKDTYNIINIVAKSINIDESKVKIKKDYDEFKIGNLNIKFFPTNHIKGSVGICVEYNNKKIVYTGDFSFNRQCTTQYIDQGNFYEFKNADYLIMETTCGYKNIDLPYIYNKKLFTYFVDLSIKNNKKVIVPSFSVGIAQEYYELINNSTIKANVIVDGSAIKVNEYYNKRKNNVIANNQLNHNKRKNIDEKYYENDIIIVSSGLINDISLAEKYFDLALNDKNMVTILKCKTIGKNLLERKLNAYDAISINLIDISLSSHANYEDLLKTINMIKPKNLIMVHGKGIKLYDDLYNV</sequence>
<name>A0A644Z5L1_9ZZZZ</name>
<dbReference type="GO" id="GO:0016787">
    <property type="term" value="F:hydrolase activity"/>
    <property type="evidence" value="ECO:0007669"/>
    <property type="project" value="UniProtKB-KW"/>
</dbReference>
<dbReference type="GO" id="GO:0004521">
    <property type="term" value="F:RNA endonuclease activity"/>
    <property type="evidence" value="ECO:0007669"/>
    <property type="project" value="TreeGrafter"/>
</dbReference>
<dbReference type="EC" id="3.1.-.-" evidence="2"/>
<protein>
    <submittedName>
        <fullName evidence="2">Ribonuclease J</fullName>
        <ecNumber evidence="2">3.1.-.-</ecNumber>
    </submittedName>
</protein>
<dbReference type="SUPFAM" id="SSF56281">
    <property type="entry name" value="Metallo-hydrolase/oxidoreductase"/>
    <property type="match status" value="1"/>
</dbReference>
<comment type="caution">
    <text evidence="2">The sequence shown here is derived from an EMBL/GenBank/DDBJ whole genome shotgun (WGS) entry which is preliminary data.</text>
</comment>
<dbReference type="AlphaFoldDB" id="A0A644Z5L1"/>
<evidence type="ECO:0000313" key="2">
    <source>
        <dbReference type="EMBL" id="MPM36100.1"/>
    </source>
</evidence>
<keyword evidence="2" id="KW-0378">Hydrolase</keyword>
<organism evidence="2">
    <name type="scientific">bioreactor metagenome</name>
    <dbReference type="NCBI Taxonomy" id="1076179"/>
    <lineage>
        <taxon>unclassified sequences</taxon>
        <taxon>metagenomes</taxon>
        <taxon>ecological metagenomes</taxon>
    </lineage>
</organism>
<dbReference type="Gene3D" id="3.60.15.10">
    <property type="entry name" value="Ribonuclease Z/Hydroxyacylglutathione hydrolase-like"/>
    <property type="match status" value="1"/>
</dbReference>
<dbReference type="Pfam" id="PF00753">
    <property type="entry name" value="Lactamase_B"/>
    <property type="match status" value="1"/>
</dbReference>
<evidence type="ECO:0000259" key="1">
    <source>
        <dbReference type="SMART" id="SM00849"/>
    </source>
</evidence>
<dbReference type="EMBL" id="VSSQ01007497">
    <property type="protein sequence ID" value="MPM36100.1"/>
    <property type="molecule type" value="Genomic_DNA"/>
</dbReference>
<dbReference type="PANTHER" id="PTHR11203:SF37">
    <property type="entry name" value="INTEGRATOR COMPLEX SUBUNIT 11"/>
    <property type="match status" value="1"/>
</dbReference>
<dbReference type="InterPro" id="IPR001279">
    <property type="entry name" value="Metallo-B-lactamas"/>
</dbReference>
<gene>
    <name evidence="2" type="primary">rnj_9</name>
    <name evidence="2" type="ORF">SDC9_82695</name>
</gene>
<reference evidence="2" key="1">
    <citation type="submission" date="2019-08" db="EMBL/GenBank/DDBJ databases">
        <authorList>
            <person name="Kucharzyk K."/>
            <person name="Murdoch R.W."/>
            <person name="Higgins S."/>
            <person name="Loffler F."/>
        </authorList>
    </citation>
    <scope>NUCLEOTIDE SEQUENCE</scope>
</reference>
<dbReference type="PANTHER" id="PTHR11203">
    <property type="entry name" value="CLEAVAGE AND POLYADENYLATION SPECIFICITY FACTOR FAMILY MEMBER"/>
    <property type="match status" value="1"/>
</dbReference>
<dbReference type="InterPro" id="IPR050698">
    <property type="entry name" value="MBL"/>
</dbReference>
<dbReference type="Pfam" id="PF07521">
    <property type="entry name" value="RMMBL"/>
    <property type="match status" value="1"/>
</dbReference>
<dbReference type="InterPro" id="IPR036866">
    <property type="entry name" value="RibonucZ/Hydroxyglut_hydro"/>
</dbReference>
<accession>A0A644Z5L1</accession>
<proteinExistence type="predicted"/>
<dbReference type="SMART" id="SM00849">
    <property type="entry name" value="Lactamase_B"/>
    <property type="match status" value="1"/>
</dbReference>
<feature type="domain" description="Metallo-beta-lactamase" evidence="1">
    <location>
        <begin position="207"/>
        <end position="392"/>
    </location>
</feature>